<dbReference type="RefSeq" id="WP_246330493.1">
    <property type="nucleotide sequence ID" value="NZ_BAABFH010000001.1"/>
</dbReference>
<accession>A0A853AN69</accession>
<keyword evidence="2" id="KW-1185">Reference proteome</keyword>
<organism evidence="1 2">
    <name type="scientific">Saccharopolyspora hordei</name>
    <dbReference type="NCBI Taxonomy" id="1838"/>
    <lineage>
        <taxon>Bacteria</taxon>
        <taxon>Bacillati</taxon>
        <taxon>Actinomycetota</taxon>
        <taxon>Actinomycetes</taxon>
        <taxon>Pseudonocardiales</taxon>
        <taxon>Pseudonocardiaceae</taxon>
        <taxon>Saccharopolyspora</taxon>
    </lineage>
</organism>
<dbReference type="Proteomes" id="UP000587002">
    <property type="component" value="Unassembled WGS sequence"/>
</dbReference>
<protein>
    <submittedName>
        <fullName evidence="1">Uncharacterized protein YukE</fullName>
    </submittedName>
</protein>
<sequence length="144" mass="15401">MSGSIFDGVAEAMGFVRAGAALEEIKQDNAKLGQQISSGKLRMNPGAANKAAQVYEKKADQVERLSLRASRMGRVQGLGEYGSSQELAGKFTLKAANGTNGAADLLKMLSDELRRKADLFREAAKDYVATDEQIGEDMQKGSQA</sequence>
<name>A0A853AN69_9PSEU</name>
<reference evidence="1 2" key="1">
    <citation type="submission" date="2020-07" db="EMBL/GenBank/DDBJ databases">
        <title>Sequencing the genomes of 1000 actinobacteria strains.</title>
        <authorList>
            <person name="Klenk H.-P."/>
        </authorList>
    </citation>
    <scope>NUCLEOTIDE SEQUENCE [LARGE SCALE GENOMIC DNA]</scope>
    <source>
        <strain evidence="1 2">DSM 44065</strain>
    </source>
</reference>
<dbReference type="EMBL" id="JACCFJ010000001">
    <property type="protein sequence ID" value="NYI85306.1"/>
    <property type="molecule type" value="Genomic_DNA"/>
</dbReference>
<evidence type="ECO:0000313" key="2">
    <source>
        <dbReference type="Proteomes" id="UP000587002"/>
    </source>
</evidence>
<dbReference type="AlphaFoldDB" id="A0A853AN69"/>
<evidence type="ECO:0000313" key="1">
    <source>
        <dbReference type="EMBL" id="NYI85306.1"/>
    </source>
</evidence>
<comment type="caution">
    <text evidence="1">The sequence shown here is derived from an EMBL/GenBank/DDBJ whole genome shotgun (WGS) entry which is preliminary data.</text>
</comment>
<gene>
    <name evidence="1" type="ORF">HNR68_003936</name>
</gene>
<proteinExistence type="predicted"/>